<reference evidence="2 3" key="1">
    <citation type="journal article" date="2016" name="G3 (Bethesda)">
        <title>First Draft Assembly and Annotation of the Genome of a California Endemic Oak Quercus lobata Nee (Fagaceae).</title>
        <authorList>
            <person name="Sork V.L."/>
            <person name="Fitz-Gibbon S.T."/>
            <person name="Puiu D."/>
            <person name="Crepeau M."/>
            <person name="Gugger P.F."/>
            <person name="Sherman R."/>
            <person name="Stevens K."/>
            <person name="Langley C.H."/>
            <person name="Pellegrini M."/>
            <person name="Salzberg S.L."/>
        </authorList>
    </citation>
    <scope>NUCLEOTIDE SEQUENCE [LARGE SCALE GENOMIC DNA]</scope>
    <source>
        <strain evidence="2 3">cv. SW786</strain>
    </source>
</reference>
<evidence type="ECO:0008006" key="4">
    <source>
        <dbReference type="Google" id="ProtNLM"/>
    </source>
</evidence>
<dbReference type="EMBL" id="LRBV02000006">
    <property type="status" value="NOT_ANNOTATED_CDS"/>
    <property type="molecule type" value="Genomic_DNA"/>
</dbReference>
<dbReference type="GeneID" id="115994724"/>
<dbReference type="Proteomes" id="UP000594261">
    <property type="component" value="Chromosome 6"/>
</dbReference>
<evidence type="ECO:0000313" key="2">
    <source>
        <dbReference type="EnsemblPlants" id="QL06p020863:mrna"/>
    </source>
</evidence>
<dbReference type="AlphaFoldDB" id="A0A7N2LZ62"/>
<accession>A0A7N2LZ62</accession>
<dbReference type="KEGG" id="qlo:115994724"/>
<dbReference type="PANTHER" id="PTHR31390">
    <property type="entry name" value="EXPRESSED PROTEIN"/>
    <property type="match status" value="1"/>
</dbReference>
<protein>
    <recommendedName>
        <fullName evidence="4">DUF3527 domain protein</fullName>
    </recommendedName>
</protein>
<dbReference type="Pfam" id="PF12043">
    <property type="entry name" value="DUF3527"/>
    <property type="match status" value="1"/>
</dbReference>
<evidence type="ECO:0000256" key="1">
    <source>
        <dbReference type="SAM" id="MobiDB-lite"/>
    </source>
</evidence>
<dbReference type="InParanoid" id="A0A7N2LZ62"/>
<feature type="compositionally biased region" description="Low complexity" evidence="1">
    <location>
        <begin position="252"/>
        <end position="267"/>
    </location>
</feature>
<dbReference type="OrthoDB" id="767438at2759"/>
<sequence>MENRFVNARKDGQQEDSLHNLSKTRELSGEESLNFSESKSKKLVRRVNSPHAIILNFKQSQIRKSCNENSLLRSTHGLDSRIPKHLVSIDEKYLRRCLGLIHISASKAARCSTSMNLSSLKMSILSDSLNPAKIENRYSCDSARFIFECPLESGTGGVAVSPAGRWIVGTIMGSKSMMNVLKSPLFHQFGALDGNANFTRSNLNDIKGSICYDIVDSPSGLSISSPQKTNKEPPSLGSQTDGSDRAHKRRVSMSSTNSTCSDQSSSSSASASVSQGMLQCTWKGGLPHFVFSADDQREIYLANVWKVESTDDKAVDYMYSFHSKKGGQKDLSICDNESQLVGKMKVSASFTLCPDNSKIMETEFVLYGANENCDIETNTSKHSLRKNKGLSKKVAEAFKLSHLSKQRNVSKFGGSSAILENCSWDPSLDTRRNLDALGRAKKLENHLLPNFELAAIVVKDHLRDKRQEEVGGWGLKFLKKSGPRQTVASPEASVHCESSGRNTGDCSTSVDILIPEGLHGGPITKNGGPSTLTERWRSGGHCDCGGWDIGCPLTILKTRSTKDEILPEVEIEECKPFDIFKQGSQHTAPTLRMETVRDGLYFIHFQPPLSALQSFSIAVAIIHIRSPTLRPKKLQELK</sequence>
<dbReference type="EnsemblPlants" id="QL06p020863:mrna">
    <property type="protein sequence ID" value="QL06p020863:mrna"/>
    <property type="gene ID" value="QL06p020863"/>
</dbReference>
<name>A0A7N2LZ62_QUELO</name>
<gene>
    <name evidence="2" type="primary">LOC115994724</name>
</gene>
<feature type="region of interest" description="Disordered" evidence="1">
    <location>
        <begin position="222"/>
        <end position="267"/>
    </location>
</feature>
<dbReference type="OMA" id="WIQKEGH"/>
<dbReference type="RefSeq" id="XP_030974813.1">
    <property type="nucleotide sequence ID" value="XM_031118953.1"/>
</dbReference>
<dbReference type="Gramene" id="QL06p020863:mrna">
    <property type="protein sequence ID" value="QL06p020863:mrna"/>
    <property type="gene ID" value="QL06p020863"/>
</dbReference>
<dbReference type="RefSeq" id="XP_030974814.1">
    <property type="nucleotide sequence ID" value="XM_031118954.1"/>
</dbReference>
<dbReference type="FunCoup" id="A0A7N2LZ62">
    <property type="interactions" value="1498"/>
</dbReference>
<proteinExistence type="predicted"/>
<keyword evidence="3" id="KW-1185">Reference proteome</keyword>
<organism evidence="2 3">
    <name type="scientific">Quercus lobata</name>
    <name type="common">Valley oak</name>
    <dbReference type="NCBI Taxonomy" id="97700"/>
    <lineage>
        <taxon>Eukaryota</taxon>
        <taxon>Viridiplantae</taxon>
        <taxon>Streptophyta</taxon>
        <taxon>Embryophyta</taxon>
        <taxon>Tracheophyta</taxon>
        <taxon>Spermatophyta</taxon>
        <taxon>Magnoliopsida</taxon>
        <taxon>eudicotyledons</taxon>
        <taxon>Gunneridae</taxon>
        <taxon>Pentapetalae</taxon>
        <taxon>rosids</taxon>
        <taxon>fabids</taxon>
        <taxon>Fagales</taxon>
        <taxon>Fagaceae</taxon>
        <taxon>Quercus</taxon>
    </lineage>
</organism>
<feature type="compositionally biased region" description="Basic and acidic residues" evidence="1">
    <location>
        <begin position="1"/>
        <end position="28"/>
    </location>
</feature>
<reference evidence="2" key="2">
    <citation type="submission" date="2021-01" db="UniProtKB">
        <authorList>
            <consortium name="EnsemblPlants"/>
        </authorList>
    </citation>
    <scope>IDENTIFICATION</scope>
</reference>
<evidence type="ECO:0000313" key="3">
    <source>
        <dbReference type="Proteomes" id="UP000594261"/>
    </source>
</evidence>
<feature type="region of interest" description="Disordered" evidence="1">
    <location>
        <begin position="1"/>
        <end position="33"/>
    </location>
</feature>
<dbReference type="PANTHER" id="PTHR31390:SF2">
    <property type="entry name" value="EXPRESSED PROTEIN"/>
    <property type="match status" value="1"/>
</dbReference>
<dbReference type="InterPro" id="IPR021916">
    <property type="entry name" value="DUF3527"/>
</dbReference>